<organism evidence="1 2">
    <name type="scientific">Stutzerimonas nitrititolerans</name>
    <dbReference type="NCBI Taxonomy" id="2482751"/>
    <lineage>
        <taxon>Bacteria</taxon>
        <taxon>Pseudomonadati</taxon>
        <taxon>Pseudomonadota</taxon>
        <taxon>Gammaproteobacteria</taxon>
        <taxon>Pseudomonadales</taxon>
        <taxon>Pseudomonadaceae</taxon>
        <taxon>Stutzerimonas</taxon>
    </lineage>
</organism>
<comment type="caution">
    <text evidence="1">The sequence shown here is derived from an EMBL/GenBank/DDBJ whole genome shotgun (WGS) entry which is preliminary data.</text>
</comment>
<evidence type="ECO:0000313" key="1">
    <source>
        <dbReference type="EMBL" id="MCO7546174.1"/>
    </source>
</evidence>
<reference evidence="1" key="1">
    <citation type="submission" date="2022-06" db="EMBL/GenBank/DDBJ databases">
        <title>Detection of beta-lactamases in bacteria of animal origin.</title>
        <authorList>
            <person name="Mlynarcik P."/>
            <person name="Zdarska V."/>
            <person name="Chudobova H."/>
            <person name="Prochazkova P."/>
            <person name="Hricova K."/>
            <person name="Mezerova K."/>
            <person name="Bardon J."/>
            <person name="Dolejska M."/>
            <person name="Sukkar I."/>
            <person name="Kolar M."/>
        </authorList>
    </citation>
    <scope>NUCLEOTIDE SEQUENCE</scope>
    <source>
        <strain evidence="1">S 300-3</strain>
    </source>
</reference>
<dbReference type="AlphaFoldDB" id="A0AA42BFE2"/>
<sequence>MTTFRIEPNPTFSVTVAVPRAGGAAVEVPFTFKFLDREQLAEHFDKKHEHQKALAELVQGGANVREVTAAAMERQVETLKGIVTAWGFEDEFSEEALRAFVRTSAAAPEAVIRAFEQGYEPARLGN</sequence>
<evidence type="ECO:0000313" key="2">
    <source>
        <dbReference type="Proteomes" id="UP001165292"/>
    </source>
</evidence>
<dbReference type="Proteomes" id="UP001165292">
    <property type="component" value="Unassembled WGS sequence"/>
</dbReference>
<dbReference type="EMBL" id="JAMYBS010000020">
    <property type="protein sequence ID" value="MCO7546174.1"/>
    <property type="molecule type" value="Genomic_DNA"/>
</dbReference>
<accession>A0AA42BFE2</accession>
<dbReference type="InterPro" id="IPR014859">
    <property type="entry name" value="Phage_TAC_4"/>
</dbReference>
<dbReference type="Pfam" id="PF08748">
    <property type="entry name" value="Phage_TAC_4"/>
    <property type="match status" value="1"/>
</dbReference>
<protein>
    <submittedName>
        <fullName evidence="1">Phage tail assembly chaperone</fullName>
    </submittedName>
</protein>
<gene>
    <name evidence="1" type="ORF">NJF43_15555</name>
</gene>
<dbReference type="RefSeq" id="WP_253164001.1">
    <property type="nucleotide sequence ID" value="NZ_JAMYBS010000020.1"/>
</dbReference>
<name>A0AA42BFE2_9GAMM</name>
<proteinExistence type="predicted"/>